<reference evidence="2" key="1">
    <citation type="journal article" date="2019" name="Int. J. Syst. Evol. Microbiol.">
        <title>The Global Catalogue of Microorganisms (GCM) 10K type strain sequencing project: providing services to taxonomists for standard genome sequencing and annotation.</title>
        <authorList>
            <consortium name="The Broad Institute Genomics Platform"/>
            <consortium name="The Broad Institute Genome Sequencing Center for Infectious Disease"/>
            <person name="Wu L."/>
            <person name="Ma J."/>
        </authorList>
    </citation>
    <scope>NUCLEOTIDE SEQUENCE [LARGE SCALE GENOMIC DNA]</scope>
    <source>
        <strain evidence="2">CGMCC 1.15180</strain>
    </source>
</reference>
<dbReference type="PROSITE" id="PS51257">
    <property type="entry name" value="PROKAR_LIPOPROTEIN"/>
    <property type="match status" value="1"/>
</dbReference>
<name>A0ABW4VIH5_9BACT</name>
<dbReference type="Proteomes" id="UP001597361">
    <property type="component" value="Unassembled WGS sequence"/>
</dbReference>
<sequence length="201" mass="23937">MQTALKLILTIIFVSTVGCNVKPRSSDFWMHQSKIGEVLKFEKSLNKNIQILEQKVFLSSSVFPKVDEIDIDFPLIVKREEGFAPLYAEYYFTSEDSMLQYISYNWEHERFGSYQAKHDRWKLEINKLTQYDSAYEKIKEALITELSLPQIEDKELVKRINQNEVEVYSKEAVWEDEQIKSKLILFFGDQTFRITLTYYWK</sequence>
<keyword evidence="2" id="KW-1185">Reference proteome</keyword>
<comment type="caution">
    <text evidence="1">The sequence shown here is derived from an EMBL/GenBank/DDBJ whole genome shotgun (WGS) entry which is preliminary data.</text>
</comment>
<dbReference type="EMBL" id="JBHUHR010000004">
    <property type="protein sequence ID" value="MFD2033601.1"/>
    <property type="molecule type" value="Genomic_DNA"/>
</dbReference>
<evidence type="ECO:0008006" key="3">
    <source>
        <dbReference type="Google" id="ProtNLM"/>
    </source>
</evidence>
<evidence type="ECO:0000313" key="2">
    <source>
        <dbReference type="Proteomes" id="UP001597361"/>
    </source>
</evidence>
<accession>A0ABW4VIH5</accession>
<dbReference type="RefSeq" id="WP_376883157.1">
    <property type="nucleotide sequence ID" value="NZ_JBHUHR010000004.1"/>
</dbReference>
<gene>
    <name evidence="1" type="ORF">ACFSKL_02305</name>
</gene>
<evidence type="ECO:0000313" key="1">
    <source>
        <dbReference type="EMBL" id="MFD2033601.1"/>
    </source>
</evidence>
<organism evidence="1 2">
    <name type="scientific">Belliella marina</name>
    <dbReference type="NCBI Taxonomy" id="1644146"/>
    <lineage>
        <taxon>Bacteria</taxon>
        <taxon>Pseudomonadati</taxon>
        <taxon>Bacteroidota</taxon>
        <taxon>Cytophagia</taxon>
        <taxon>Cytophagales</taxon>
        <taxon>Cyclobacteriaceae</taxon>
        <taxon>Belliella</taxon>
    </lineage>
</organism>
<proteinExistence type="predicted"/>
<protein>
    <recommendedName>
        <fullName evidence="3">Lipoprotein</fullName>
    </recommendedName>
</protein>